<feature type="region of interest" description="Disordered" evidence="1">
    <location>
        <begin position="1"/>
        <end position="51"/>
    </location>
</feature>
<evidence type="ECO:0000256" key="1">
    <source>
        <dbReference type="SAM" id="MobiDB-lite"/>
    </source>
</evidence>
<dbReference type="GO" id="GO:0006446">
    <property type="term" value="P:regulation of translational initiation"/>
    <property type="evidence" value="ECO:0007669"/>
    <property type="project" value="InterPro"/>
</dbReference>
<accession>A0AAD5S018</accession>
<dbReference type="EMBL" id="JADGJD010002651">
    <property type="protein sequence ID" value="KAJ3030180.1"/>
    <property type="molecule type" value="Genomic_DNA"/>
</dbReference>
<dbReference type="GO" id="GO:0043022">
    <property type="term" value="F:ribosome binding"/>
    <property type="evidence" value="ECO:0007669"/>
    <property type="project" value="InterPro"/>
</dbReference>
<evidence type="ECO:0000313" key="2">
    <source>
        <dbReference type="EMBL" id="KAJ3030180.1"/>
    </source>
</evidence>
<proteinExistence type="predicted"/>
<organism evidence="2 3">
    <name type="scientific">Rhizophlyctis rosea</name>
    <dbReference type="NCBI Taxonomy" id="64517"/>
    <lineage>
        <taxon>Eukaryota</taxon>
        <taxon>Fungi</taxon>
        <taxon>Fungi incertae sedis</taxon>
        <taxon>Chytridiomycota</taxon>
        <taxon>Chytridiomycota incertae sedis</taxon>
        <taxon>Chytridiomycetes</taxon>
        <taxon>Rhizophlyctidales</taxon>
        <taxon>Rhizophlyctidaceae</taxon>
        <taxon>Rhizophlyctis</taxon>
    </lineage>
</organism>
<dbReference type="InterPro" id="IPR009374">
    <property type="entry name" value="eIF3k"/>
</dbReference>
<dbReference type="PANTHER" id="PTHR13022:SF0">
    <property type="entry name" value="EUKARYOTIC TRANSLATION INITIATION FACTOR 3 SUBUNIT K"/>
    <property type="match status" value="1"/>
</dbReference>
<reference evidence="2" key="1">
    <citation type="submission" date="2020-05" db="EMBL/GenBank/DDBJ databases">
        <title>Phylogenomic resolution of chytrid fungi.</title>
        <authorList>
            <person name="Stajich J.E."/>
            <person name="Amses K."/>
            <person name="Simmons R."/>
            <person name="Seto K."/>
            <person name="Myers J."/>
            <person name="Bonds A."/>
            <person name="Quandt C.A."/>
            <person name="Barry K."/>
            <person name="Liu P."/>
            <person name="Grigoriev I."/>
            <person name="Longcore J.E."/>
            <person name="James T.Y."/>
        </authorList>
    </citation>
    <scope>NUCLEOTIDE SEQUENCE</scope>
    <source>
        <strain evidence="2">JEL0318</strain>
    </source>
</reference>
<dbReference type="GO" id="GO:0003743">
    <property type="term" value="F:translation initiation factor activity"/>
    <property type="evidence" value="ECO:0007669"/>
    <property type="project" value="UniProtKB-KW"/>
</dbReference>
<dbReference type="AlphaFoldDB" id="A0AAD5S018"/>
<dbReference type="SUPFAM" id="SSF48371">
    <property type="entry name" value="ARM repeat"/>
    <property type="match status" value="1"/>
</dbReference>
<dbReference type="InterPro" id="IPR016024">
    <property type="entry name" value="ARM-type_fold"/>
</dbReference>
<keyword evidence="2" id="KW-0396">Initiation factor</keyword>
<name>A0AAD5S018_9FUNG</name>
<dbReference type="GO" id="GO:0005852">
    <property type="term" value="C:eukaryotic translation initiation factor 3 complex"/>
    <property type="evidence" value="ECO:0007669"/>
    <property type="project" value="InterPro"/>
</dbReference>
<evidence type="ECO:0000313" key="3">
    <source>
        <dbReference type="Proteomes" id="UP001212841"/>
    </source>
</evidence>
<gene>
    <name evidence="2" type="primary">EIF3K</name>
    <name evidence="2" type="ORF">HK097_005664</name>
</gene>
<dbReference type="InterPro" id="IPR016020">
    <property type="entry name" value="Transl_init_fac_sub12_N_euk"/>
</dbReference>
<sequence length="162" mass="18232">MAQEDYEPQTPATEQTDPIDLDNDDNLQSPVQAGPGFGVPAPTTPCPDYRPENIHNIVETVDRYNPQNIPTLEAYIQSMQSAKTYTYDRDALLAVLKLYQFNPSYANLDVIASILTLALSALPDPDFNLCLYMLDDTQLTDPTLLRLLHTQHLLETARFKSF</sequence>
<dbReference type="Gene3D" id="1.25.40.250">
    <property type="entry name" value="ARM repeat, domain 1"/>
    <property type="match status" value="1"/>
</dbReference>
<feature type="non-terminal residue" evidence="2">
    <location>
        <position position="1"/>
    </location>
</feature>
<dbReference type="Proteomes" id="UP001212841">
    <property type="component" value="Unassembled WGS sequence"/>
</dbReference>
<protein>
    <submittedName>
        <fullName evidence="2">Eukaryotic translation initiation factor 3 subunit K</fullName>
    </submittedName>
</protein>
<keyword evidence="3" id="KW-1185">Reference proteome</keyword>
<comment type="caution">
    <text evidence="2">The sequence shown here is derived from an EMBL/GenBank/DDBJ whole genome shotgun (WGS) entry which is preliminary data.</text>
</comment>
<keyword evidence="2" id="KW-0648">Protein biosynthesis</keyword>
<dbReference type="PANTHER" id="PTHR13022">
    <property type="entry name" value="EUKARYOTIC TRANSLATION INITIATION FACTOR 3 SUBUNIT 11"/>
    <property type="match status" value="1"/>
</dbReference>